<reference evidence="2 3" key="1">
    <citation type="submission" date="2016-10" db="EMBL/GenBank/DDBJ databases">
        <authorList>
            <person name="de Groot N.N."/>
        </authorList>
    </citation>
    <scope>NUCLEOTIDE SEQUENCE [LARGE SCALE GENOMIC DNA]</scope>
    <source>
        <strain evidence="2 3">ATCC 35022</strain>
    </source>
</reference>
<evidence type="ECO:0000259" key="1">
    <source>
        <dbReference type="PROSITE" id="PS50042"/>
    </source>
</evidence>
<organism evidence="2 3">
    <name type="scientific">Bauldia litoralis</name>
    <dbReference type="NCBI Taxonomy" id="665467"/>
    <lineage>
        <taxon>Bacteria</taxon>
        <taxon>Pseudomonadati</taxon>
        <taxon>Pseudomonadota</taxon>
        <taxon>Alphaproteobacteria</taxon>
        <taxon>Hyphomicrobiales</taxon>
        <taxon>Kaistiaceae</taxon>
        <taxon>Bauldia</taxon>
    </lineage>
</organism>
<sequence length="167" mass="17790">MTDRDVLSGIPLFAEVLDEASLTALAAGATRVEYDRGAVLIEEHAPGESMFVIVRGAVAVSVRDGGKERRVATLHDGEVVGEMSLLTGARRAATVTAMRPTVAIEIPRSALAPILAAAPDLADHFAAIIEGRKKELDALYGERHWLTSGSPASEVAERVRRFFSRAG</sequence>
<evidence type="ECO:0000313" key="3">
    <source>
        <dbReference type="Proteomes" id="UP000199071"/>
    </source>
</evidence>
<dbReference type="RefSeq" id="WP_175478281.1">
    <property type="nucleotide sequence ID" value="NZ_FMXQ01000001.1"/>
</dbReference>
<accession>A0A1G6AL08</accession>
<dbReference type="PANTHER" id="PTHR24567:SF74">
    <property type="entry name" value="HTH-TYPE TRANSCRIPTIONAL REGULATOR ARCR"/>
    <property type="match status" value="1"/>
</dbReference>
<dbReference type="InterPro" id="IPR050397">
    <property type="entry name" value="Env_Response_Regulators"/>
</dbReference>
<dbReference type="InterPro" id="IPR018490">
    <property type="entry name" value="cNMP-bd_dom_sf"/>
</dbReference>
<evidence type="ECO:0000313" key="2">
    <source>
        <dbReference type="EMBL" id="SDB09078.1"/>
    </source>
</evidence>
<dbReference type="InterPro" id="IPR018488">
    <property type="entry name" value="cNMP-bd_CS"/>
</dbReference>
<dbReference type="InterPro" id="IPR014710">
    <property type="entry name" value="RmlC-like_jellyroll"/>
</dbReference>
<dbReference type="GO" id="GO:0003700">
    <property type="term" value="F:DNA-binding transcription factor activity"/>
    <property type="evidence" value="ECO:0007669"/>
    <property type="project" value="TreeGrafter"/>
</dbReference>
<proteinExistence type="predicted"/>
<dbReference type="PROSITE" id="PS00889">
    <property type="entry name" value="CNMP_BINDING_2"/>
    <property type="match status" value="1"/>
</dbReference>
<dbReference type="SMART" id="SM00100">
    <property type="entry name" value="cNMP"/>
    <property type="match status" value="1"/>
</dbReference>
<gene>
    <name evidence="2" type="ORF">SAMN02982931_00800</name>
</gene>
<dbReference type="Gene3D" id="2.60.120.10">
    <property type="entry name" value="Jelly Rolls"/>
    <property type="match status" value="1"/>
</dbReference>
<feature type="domain" description="Cyclic nucleotide-binding" evidence="1">
    <location>
        <begin position="13"/>
        <end position="115"/>
    </location>
</feature>
<dbReference type="CDD" id="cd00038">
    <property type="entry name" value="CAP_ED"/>
    <property type="match status" value="1"/>
</dbReference>
<dbReference type="SUPFAM" id="SSF51206">
    <property type="entry name" value="cAMP-binding domain-like"/>
    <property type="match status" value="1"/>
</dbReference>
<name>A0A1G6AL08_9HYPH</name>
<dbReference type="EMBL" id="FMXQ01000001">
    <property type="protein sequence ID" value="SDB09078.1"/>
    <property type="molecule type" value="Genomic_DNA"/>
</dbReference>
<dbReference type="AlphaFoldDB" id="A0A1G6AL08"/>
<keyword evidence="3" id="KW-1185">Reference proteome</keyword>
<dbReference type="GO" id="GO:0005829">
    <property type="term" value="C:cytosol"/>
    <property type="evidence" value="ECO:0007669"/>
    <property type="project" value="TreeGrafter"/>
</dbReference>
<protein>
    <submittedName>
        <fullName evidence="2">Cyclic nucleotide-binding domain-containing protein</fullName>
    </submittedName>
</protein>
<dbReference type="Pfam" id="PF00027">
    <property type="entry name" value="cNMP_binding"/>
    <property type="match status" value="1"/>
</dbReference>
<dbReference type="PROSITE" id="PS50042">
    <property type="entry name" value="CNMP_BINDING_3"/>
    <property type="match status" value="1"/>
</dbReference>
<dbReference type="Proteomes" id="UP000199071">
    <property type="component" value="Unassembled WGS sequence"/>
</dbReference>
<dbReference type="InterPro" id="IPR000595">
    <property type="entry name" value="cNMP-bd_dom"/>
</dbReference>
<dbReference type="PANTHER" id="PTHR24567">
    <property type="entry name" value="CRP FAMILY TRANSCRIPTIONAL REGULATORY PROTEIN"/>
    <property type="match status" value="1"/>
</dbReference>
<dbReference type="STRING" id="665467.SAMN02982931_00800"/>